<feature type="region of interest" description="Disordered" evidence="1">
    <location>
        <begin position="112"/>
        <end position="131"/>
    </location>
</feature>
<dbReference type="Proteomes" id="UP000614334">
    <property type="component" value="Unassembled WGS sequence"/>
</dbReference>
<dbReference type="GO" id="GO:0030466">
    <property type="term" value="P:silent mating-type cassette heterochromatin formation"/>
    <property type="evidence" value="ECO:0007669"/>
    <property type="project" value="TreeGrafter"/>
</dbReference>
<proteinExistence type="predicted"/>
<accession>A0A8H7M6N2</accession>
<feature type="domain" description="Cryptic loci regulator 2 C-terminal" evidence="3">
    <location>
        <begin position="892"/>
        <end position="1039"/>
    </location>
</feature>
<protein>
    <submittedName>
        <fullName evidence="5">Transcription-silencing protein Clr2</fullName>
    </submittedName>
</protein>
<feature type="compositionally biased region" description="Polar residues" evidence="1">
    <location>
        <begin position="282"/>
        <end position="304"/>
    </location>
</feature>
<keyword evidence="2" id="KW-0812">Transmembrane</keyword>
<dbReference type="Pfam" id="PF10383">
    <property type="entry name" value="Clr2"/>
    <property type="match status" value="1"/>
</dbReference>
<dbReference type="GO" id="GO:0033553">
    <property type="term" value="C:rDNA heterochromatin"/>
    <property type="evidence" value="ECO:0007669"/>
    <property type="project" value="TreeGrafter"/>
</dbReference>
<evidence type="ECO:0000256" key="2">
    <source>
        <dbReference type="SAM" id="Phobius"/>
    </source>
</evidence>
<evidence type="ECO:0000313" key="5">
    <source>
        <dbReference type="EMBL" id="KAF8757789.1"/>
    </source>
</evidence>
<dbReference type="GO" id="GO:0070824">
    <property type="term" value="C:SHREC complex"/>
    <property type="evidence" value="ECO:0007669"/>
    <property type="project" value="InterPro"/>
</dbReference>
<gene>
    <name evidence="5" type="ORF">RHS01_03312</name>
</gene>
<comment type="caution">
    <text evidence="5">The sequence shown here is derived from an EMBL/GenBank/DDBJ whole genome shotgun (WGS) entry which is preliminary data.</text>
</comment>
<dbReference type="InterPro" id="IPR031915">
    <property type="entry name" value="Clr2_N"/>
</dbReference>
<dbReference type="PANTHER" id="PTHR38046:SF1">
    <property type="entry name" value="CRYPTIC LOCI REGULATOR 2"/>
    <property type="match status" value="1"/>
</dbReference>
<feature type="region of interest" description="Disordered" evidence="1">
    <location>
        <begin position="281"/>
        <end position="304"/>
    </location>
</feature>
<organism evidence="5 6">
    <name type="scientific">Rhizoctonia solani</name>
    <dbReference type="NCBI Taxonomy" id="456999"/>
    <lineage>
        <taxon>Eukaryota</taxon>
        <taxon>Fungi</taxon>
        <taxon>Dikarya</taxon>
        <taxon>Basidiomycota</taxon>
        <taxon>Agaricomycotina</taxon>
        <taxon>Agaricomycetes</taxon>
        <taxon>Cantharellales</taxon>
        <taxon>Ceratobasidiaceae</taxon>
        <taxon>Rhizoctonia</taxon>
    </lineage>
</organism>
<dbReference type="PANTHER" id="PTHR38046">
    <property type="entry name" value="CRYPTIC LOCI REGULATOR 2"/>
    <property type="match status" value="1"/>
</dbReference>
<dbReference type="Pfam" id="PF16761">
    <property type="entry name" value="Clr2_transil"/>
    <property type="match status" value="1"/>
</dbReference>
<dbReference type="EMBL" id="JACYCF010000004">
    <property type="protein sequence ID" value="KAF8757789.1"/>
    <property type="molecule type" value="Genomic_DNA"/>
</dbReference>
<evidence type="ECO:0000256" key="1">
    <source>
        <dbReference type="SAM" id="MobiDB-lite"/>
    </source>
</evidence>
<dbReference type="InterPro" id="IPR018839">
    <property type="entry name" value="Tscrpt-silencing_Clr2_C"/>
</dbReference>
<dbReference type="GO" id="GO:0031934">
    <property type="term" value="C:mating-type region heterochromatin"/>
    <property type="evidence" value="ECO:0007669"/>
    <property type="project" value="TreeGrafter"/>
</dbReference>
<evidence type="ECO:0000259" key="3">
    <source>
        <dbReference type="Pfam" id="PF10383"/>
    </source>
</evidence>
<keyword evidence="2" id="KW-0472">Membrane</keyword>
<keyword evidence="2" id="KW-1133">Transmembrane helix</keyword>
<reference evidence="5" key="1">
    <citation type="submission" date="2020-09" db="EMBL/GenBank/DDBJ databases">
        <title>Comparative genome analyses of four rice-infecting Rhizoctonia solani isolates reveal extensive enrichment of homogalacturonan modification genes.</title>
        <authorList>
            <person name="Lee D.-Y."/>
            <person name="Jeon J."/>
            <person name="Kim K.-T."/>
            <person name="Cheong K."/>
            <person name="Song H."/>
            <person name="Choi G."/>
            <person name="Ko J."/>
            <person name="Opiyo S.O."/>
            <person name="Zuo S."/>
            <person name="Madhav S."/>
            <person name="Lee Y.-H."/>
            <person name="Wang G.-L."/>
        </authorList>
    </citation>
    <scope>NUCLEOTIDE SEQUENCE</scope>
    <source>
        <strain evidence="5">AG1-IA B2</strain>
    </source>
</reference>
<dbReference type="AlphaFoldDB" id="A0A8H7M6N2"/>
<feature type="transmembrane region" description="Helical" evidence="2">
    <location>
        <begin position="20"/>
        <end position="45"/>
    </location>
</feature>
<feature type="compositionally biased region" description="Low complexity" evidence="1">
    <location>
        <begin position="213"/>
        <end position="226"/>
    </location>
</feature>
<feature type="domain" description="Cryptic loci regulator 2 N-terminal" evidence="4">
    <location>
        <begin position="581"/>
        <end position="647"/>
    </location>
</feature>
<sequence length="1155" mass="127440">MDNSICKVRPRFDFWNTCGAHFAVVILLWTSTFLLVSYAICLAFIAKRYSQLHPLDKESVWNKKVKQVSWSRTSYSPQNLPGRRLQKRGPLDIESLRRVVADKDSRTLSRQMGYSYSSPLPATPSRPIGRPPGLDSPVGFAERMEPSLGHPHRVPAQEVERGAVFRMQTPGVNGIRRPSFPDLPNPFPLPHASHGSTQPIQITVEPAPRSWTPSHSSANSNGSSPGFAGLGAGPEPEKGILRISPQLLLDHLAAEARARQGLSSSKEQGTALPKIPAPAAYRSTSLSSSQIPSNAGHPYTSTTPVRPLIIKPTLTMLPPVALSPSTKQRVSNPAYPLPLPPLSTYPIKSVAGSVRPSTQELLKGDSSSFADGSVQRDMHGMKERPLSAVSTVSYYSTSSASHGPQPVREYLLSLASPVAPRWEIQPLMNLFNDPTQHFPDALRSRKKHRRSHVHRHVTVQHHKIYGEELGMAPHDTALHLSFSGLKFGDTNMVAGAGIFTDTGQIGPKESNAQMLEWPRSDGDASDPRRPTGVSFTKNEDSERNVNYYRLVRDTEEASVSWRRDIGTYVADAMGLPAGRIYWMKGWPAGYALYDHQKGQLPNPRHDLYLCGSATTARFRSKNEFKPHAKWLVTDPTLNPQNCGCKYCTKTKSQVEVNQVQKLSGLQRAPEHHQRVTKSAPSEAMTHAQRKIIREQNKANQQKPKATPALEQVLTALPERVRDLNSGRIFRAYELVWVALMEPVPVADDGTEIDFWPAIVLSYSTKNEPTPHKPGEIDYDIVSRFMFNIRLLGVNHQVTVPENRLLPQLGYTPSQSLLAIVKECPPNRPISPGLSEYTHFNPLPEYDRVLEIRPGAYTRDDALPAFTLALHIMGCLVPVWSATNAYSNDDELFQGLWWGAERIWLEDVVRLRPSRDELDPDNAMGLLPPSSEDALDRALFLRLAHIATDQEDPTGTNISVGGDLASIFGPPTGLLVPPSSVPVATSSEHPDSELAPTAGPSLARTPQGMPPAPPGFVFRKLLGTGNEMVLDIGAVAGRYYSQILPTETLDRVRRTLNGESVKAGHTVKGTVEGYARERIRRSRVDTHAFESSKDTLVQILTLMGLHLGQGNAMQPEQWAKGRLNTIKGAEANGRSNLFEQWTTRADGSSDVEMLDP</sequence>
<dbReference type="InterPro" id="IPR038986">
    <property type="entry name" value="Clr2"/>
</dbReference>
<feature type="region of interest" description="Disordered" evidence="1">
    <location>
        <begin position="207"/>
        <end position="238"/>
    </location>
</feature>
<evidence type="ECO:0000313" key="6">
    <source>
        <dbReference type="Proteomes" id="UP000614334"/>
    </source>
</evidence>
<evidence type="ECO:0000259" key="4">
    <source>
        <dbReference type="Pfam" id="PF16761"/>
    </source>
</evidence>
<feature type="region of interest" description="Disordered" evidence="1">
    <location>
        <begin position="517"/>
        <end position="537"/>
    </location>
</feature>
<feature type="compositionally biased region" description="Basic and acidic residues" evidence="1">
    <location>
        <begin position="518"/>
        <end position="529"/>
    </location>
</feature>
<feature type="region of interest" description="Disordered" evidence="1">
    <location>
        <begin position="978"/>
        <end position="1009"/>
    </location>
</feature>
<name>A0A8H7M6N2_9AGAM</name>